<gene>
    <name evidence="1" type="ORF">L3Q82_009949</name>
</gene>
<sequence length="277" mass="32008">VQEKPGFSLTKAVEDVSQHGCAQIEALKEKQKTLSALQGTLSNVERKCETAEQRLRSKLREILMLEGDLEHLERQTKVLHDRCASINKENTELQITISEEEESARVTLARFNAYRTKMEAHRAAVLYAASQTEAHKELEEKRALVRMLKQKKEELKEDLENPNGNSVQMAKVEKKTLNFNLNIEIDALKKEISVMRKATAERRELVRKEFETQTQIKKDIEIQNRRYEAIVKRLHCQLSRAQAVHRQMSADIYHMERQLAELKMQLKSSQDSAVSGQ</sequence>
<evidence type="ECO:0000313" key="1">
    <source>
        <dbReference type="EMBL" id="KAI3366121.1"/>
    </source>
</evidence>
<dbReference type="Proteomes" id="UP000831701">
    <property type="component" value="Chromosome 11"/>
</dbReference>
<dbReference type="EMBL" id="CM041541">
    <property type="protein sequence ID" value="KAI3366121.1"/>
    <property type="molecule type" value="Genomic_DNA"/>
</dbReference>
<name>A0ACB8WEC1_9TELE</name>
<accession>A0ACB8WEC1</accession>
<evidence type="ECO:0000313" key="2">
    <source>
        <dbReference type="Proteomes" id="UP000831701"/>
    </source>
</evidence>
<comment type="caution">
    <text evidence="1">The sequence shown here is derived from an EMBL/GenBank/DDBJ whole genome shotgun (WGS) entry which is preliminary data.</text>
</comment>
<organism evidence="1 2">
    <name type="scientific">Scortum barcoo</name>
    <name type="common">barcoo grunter</name>
    <dbReference type="NCBI Taxonomy" id="214431"/>
    <lineage>
        <taxon>Eukaryota</taxon>
        <taxon>Metazoa</taxon>
        <taxon>Chordata</taxon>
        <taxon>Craniata</taxon>
        <taxon>Vertebrata</taxon>
        <taxon>Euteleostomi</taxon>
        <taxon>Actinopterygii</taxon>
        <taxon>Neopterygii</taxon>
        <taxon>Teleostei</taxon>
        <taxon>Neoteleostei</taxon>
        <taxon>Acanthomorphata</taxon>
        <taxon>Eupercaria</taxon>
        <taxon>Centrarchiformes</taxon>
        <taxon>Terapontoidei</taxon>
        <taxon>Terapontidae</taxon>
        <taxon>Scortum</taxon>
    </lineage>
</organism>
<reference evidence="1" key="1">
    <citation type="submission" date="2022-04" db="EMBL/GenBank/DDBJ databases">
        <title>Jade perch genome.</title>
        <authorList>
            <person name="Chao B."/>
        </authorList>
    </citation>
    <scope>NUCLEOTIDE SEQUENCE</scope>
    <source>
        <strain evidence="1">CB-2022</strain>
    </source>
</reference>
<protein>
    <submittedName>
        <fullName evidence="1">Uncharacterized protein</fullName>
    </submittedName>
</protein>
<feature type="non-terminal residue" evidence="1">
    <location>
        <position position="1"/>
    </location>
</feature>
<proteinExistence type="predicted"/>
<keyword evidence="2" id="KW-1185">Reference proteome</keyword>